<evidence type="ECO:0000256" key="3">
    <source>
        <dbReference type="ARBA" id="ARBA00022842"/>
    </source>
</evidence>
<dbReference type="NCBIfam" id="TIGR01488">
    <property type="entry name" value="HAD-SF-IB"/>
    <property type="match status" value="1"/>
</dbReference>
<accession>A0A071MD35</accession>
<dbReference type="PANTHER" id="PTHR43344:SF13">
    <property type="entry name" value="PHOSPHATASE RV3661-RELATED"/>
    <property type="match status" value="1"/>
</dbReference>
<dbReference type="OrthoDB" id="9784466at2"/>
<gene>
    <name evidence="4" type="ORF">DT99_16420</name>
</gene>
<dbReference type="EMBL" id="JJOA01000013">
    <property type="protein sequence ID" value="KEA58732.1"/>
    <property type="molecule type" value="Genomic_DNA"/>
</dbReference>
<dbReference type="NCBIfam" id="TIGR01490">
    <property type="entry name" value="HAD-SF-IB-hyp1"/>
    <property type="match status" value="1"/>
</dbReference>
<dbReference type="InterPro" id="IPR023214">
    <property type="entry name" value="HAD_sf"/>
</dbReference>
<dbReference type="InterPro" id="IPR006385">
    <property type="entry name" value="HAD_hydro_SerB1"/>
</dbReference>
<evidence type="ECO:0000313" key="4">
    <source>
        <dbReference type="EMBL" id="KEA58732.1"/>
    </source>
</evidence>
<dbReference type="Gene3D" id="3.40.50.1000">
    <property type="entry name" value="HAD superfamily/HAD-like"/>
    <property type="match status" value="1"/>
</dbReference>
<dbReference type="Pfam" id="PF12710">
    <property type="entry name" value="HAD"/>
    <property type="match status" value="1"/>
</dbReference>
<reference evidence="4" key="1">
    <citation type="submission" date="2014-04" db="EMBL/GenBank/DDBJ databases">
        <title>In planta biocontrol of soil-borne Fusarium wilt of banana through a plant endophytic bacterium, Burkholderia cenocepacia 869T2.</title>
        <authorList>
            <person name="Ho Y.-N."/>
            <person name="Chiang H.-M."/>
            <person name="Chao C.-P."/>
            <person name="Su C.-C."/>
            <person name="Hsu H.-F."/>
            <person name="Guo C.-T."/>
            <person name="Hsieh J.-L."/>
            <person name="Huang C.-C."/>
        </authorList>
    </citation>
    <scope>NUCLEOTIDE SEQUENCE [LARGE SCALE GENOMIC DNA]</scope>
    <source>
        <strain evidence="4">869T2</strain>
    </source>
</reference>
<proteinExistence type="predicted"/>
<dbReference type="InterPro" id="IPR036412">
    <property type="entry name" value="HAD-like_sf"/>
</dbReference>
<keyword evidence="2" id="KW-0378">Hydrolase</keyword>
<dbReference type="InterPro" id="IPR050582">
    <property type="entry name" value="HAD-like_SerB"/>
</dbReference>
<protein>
    <submittedName>
        <fullName evidence="4">Phosphoserine phosphatase</fullName>
    </submittedName>
</protein>
<dbReference type="Gene3D" id="1.20.1440.100">
    <property type="entry name" value="SG protein - dephosphorylation function"/>
    <property type="match status" value="1"/>
</dbReference>
<evidence type="ECO:0000256" key="2">
    <source>
        <dbReference type="ARBA" id="ARBA00022801"/>
    </source>
</evidence>
<organism evidence="4">
    <name type="scientific">Burkholderia cenocepacia</name>
    <dbReference type="NCBI Taxonomy" id="95486"/>
    <lineage>
        <taxon>Bacteria</taxon>
        <taxon>Pseudomonadati</taxon>
        <taxon>Pseudomonadota</taxon>
        <taxon>Betaproteobacteria</taxon>
        <taxon>Burkholderiales</taxon>
        <taxon>Burkholderiaceae</taxon>
        <taxon>Burkholderia</taxon>
        <taxon>Burkholderia cepacia complex</taxon>
    </lineage>
</organism>
<dbReference type="PANTHER" id="PTHR43344">
    <property type="entry name" value="PHOSPHOSERINE PHOSPHATASE"/>
    <property type="match status" value="1"/>
</dbReference>
<dbReference type="AlphaFoldDB" id="A0A071MD35"/>
<dbReference type="GO" id="GO:0046872">
    <property type="term" value="F:metal ion binding"/>
    <property type="evidence" value="ECO:0007669"/>
    <property type="project" value="UniProtKB-KW"/>
</dbReference>
<dbReference type="SUPFAM" id="SSF56784">
    <property type="entry name" value="HAD-like"/>
    <property type="match status" value="1"/>
</dbReference>
<dbReference type="GO" id="GO:0016787">
    <property type="term" value="F:hydrolase activity"/>
    <property type="evidence" value="ECO:0007669"/>
    <property type="project" value="UniProtKB-KW"/>
</dbReference>
<evidence type="ECO:0000256" key="1">
    <source>
        <dbReference type="ARBA" id="ARBA00022723"/>
    </source>
</evidence>
<sequence length="226" mass="25446">MHKNLALFDLDHTLLPLDSDQAWSRFITRVGWQEDDAHTALIDEHYGHYAAGTLDMDAYLAVTLAPLTRYSRAQLERWHAQFMDEVIRPAITPEARALVDRHRENGDLCCIVTATNVFVTRPIAAEFGIEHLLGIELDTDDGTPAGRFTGRSIGVPSFREGKIVRTAAWLKSLGYLPSDFERTYFYSDSINDVPLLDYVTHPVATNPDSKLSQVAGKRGWPVMKLF</sequence>
<comment type="caution">
    <text evidence="4">The sequence shown here is derived from an EMBL/GenBank/DDBJ whole genome shotgun (WGS) entry which is preliminary data.</text>
</comment>
<dbReference type="CDD" id="cd02612">
    <property type="entry name" value="HAD_PGPPase"/>
    <property type="match status" value="1"/>
</dbReference>
<keyword evidence="1" id="KW-0479">Metal-binding</keyword>
<keyword evidence="3" id="KW-0460">Magnesium</keyword>
<name>A0A071MD35_9BURK</name>